<reference evidence="3" key="1">
    <citation type="submission" date="2022-11" db="UniProtKB">
        <authorList>
            <consortium name="WormBaseParasite"/>
        </authorList>
    </citation>
    <scope>IDENTIFICATION</scope>
</reference>
<keyword evidence="2" id="KW-1185">Reference proteome</keyword>
<dbReference type="Pfam" id="PF01683">
    <property type="entry name" value="EB"/>
    <property type="match status" value="1"/>
</dbReference>
<dbReference type="Proteomes" id="UP000887560">
    <property type="component" value="Unplaced"/>
</dbReference>
<evidence type="ECO:0000259" key="1">
    <source>
        <dbReference type="Pfam" id="PF01683"/>
    </source>
</evidence>
<evidence type="ECO:0000313" key="2">
    <source>
        <dbReference type="Proteomes" id="UP000887560"/>
    </source>
</evidence>
<feature type="domain" description="EB" evidence="1">
    <location>
        <begin position="16"/>
        <end position="68"/>
    </location>
</feature>
<dbReference type="InterPro" id="IPR006149">
    <property type="entry name" value="EB_dom"/>
</dbReference>
<proteinExistence type="predicted"/>
<evidence type="ECO:0000313" key="3">
    <source>
        <dbReference type="WBParaSite" id="scf7180000417475.g1302"/>
    </source>
</evidence>
<dbReference type="WBParaSite" id="scf7180000417475.g1302">
    <property type="protein sequence ID" value="scf7180000417475.g1302"/>
    <property type="gene ID" value="scf7180000417475.g1302"/>
</dbReference>
<sequence length="90" mass="10031">MLTQFDSNDPRPNAGCAMGQVSINGHCYDYVAYGGFCEYSKQCNYLGSICFQKRCVCPPGQLYNGKQCINDPNIPNGNYGVKIDFNEKDK</sequence>
<name>A0A915NDN6_9BILA</name>
<protein>
    <submittedName>
        <fullName evidence="3">EB domain-containing protein</fullName>
    </submittedName>
</protein>
<accession>A0A915NDN6</accession>
<organism evidence="2 3">
    <name type="scientific">Meloidogyne floridensis</name>
    <dbReference type="NCBI Taxonomy" id="298350"/>
    <lineage>
        <taxon>Eukaryota</taxon>
        <taxon>Metazoa</taxon>
        <taxon>Ecdysozoa</taxon>
        <taxon>Nematoda</taxon>
        <taxon>Chromadorea</taxon>
        <taxon>Rhabditida</taxon>
        <taxon>Tylenchina</taxon>
        <taxon>Tylenchomorpha</taxon>
        <taxon>Tylenchoidea</taxon>
        <taxon>Meloidogynidae</taxon>
        <taxon>Meloidogyninae</taxon>
        <taxon>Meloidogyne</taxon>
    </lineage>
</organism>
<dbReference type="AlphaFoldDB" id="A0A915NDN6"/>